<evidence type="ECO:0000313" key="1">
    <source>
        <dbReference type="EMBL" id="KAK9950805.1"/>
    </source>
</evidence>
<protein>
    <submittedName>
        <fullName evidence="1">Uncharacterized protein</fullName>
    </submittedName>
</protein>
<gene>
    <name evidence="1" type="ORF">M0R45_006273</name>
</gene>
<keyword evidence="2" id="KW-1185">Reference proteome</keyword>
<dbReference type="AlphaFoldDB" id="A0AAW1YPW7"/>
<sequence length="362" mass="40858">MTNSLGEARDFSDDYIDSKSSIYVDQTSSDLRFQNTFSSKVVINSSLMEDEGISVEFPRNTSERGRGNCHVVPRDISLGFRYQNAESKRPCDSSEAESCGVLKMGKLLRLQSLTGVVKEQFDTAYQSRNVIQSQSYKRKIGNSWDSYSCQKSPLRKRLKADDHHEDFMADARKGFGQVKLNSRAEVLLVKHRLLEVPEFLSDYIEDILGFVDLKAHGNFAEGELEGDLDALVKGVKRSMMLREGKKKKTLDIEVEKLKAKVQTNRSSILREFQNSQEYKDVLGVNYSEGYTNMLNMCIDHFGAEEMEWAIPSEGDSISKEKGIFSEHRSTGEASVVVQSSPEDEYKLLKVATWSSGRSTSGR</sequence>
<reference evidence="1 2" key="1">
    <citation type="journal article" date="2023" name="G3 (Bethesda)">
        <title>A chromosome-length genome assembly and annotation of blackberry (Rubus argutus, cv. 'Hillquist').</title>
        <authorList>
            <person name="Bruna T."/>
            <person name="Aryal R."/>
            <person name="Dudchenko O."/>
            <person name="Sargent D.J."/>
            <person name="Mead D."/>
            <person name="Buti M."/>
            <person name="Cavallini A."/>
            <person name="Hytonen T."/>
            <person name="Andres J."/>
            <person name="Pham M."/>
            <person name="Weisz D."/>
            <person name="Mascagni F."/>
            <person name="Usai G."/>
            <person name="Natali L."/>
            <person name="Bassil N."/>
            <person name="Fernandez G.E."/>
            <person name="Lomsadze A."/>
            <person name="Armour M."/>
            <person name="Olukolu B."/>
            <person name="Poorten T."/>
            <person name="Britton C."/>
            <person name="Davik J."/>
            <person name="Ashrafi H."/>
            <person name="Aiden E.L."/>
            <person name="Borodovsky M."/>
            <person name="Worthington M."/>
        </authorList>
    </citation>
    <scope>NUCLEOTIDE SEQUENCE [LARGE SCALE GENOMIC DNA]</scope>
    <source>
        <strain evidence="1">PI 553951</strain>
    </source>
</reference>
<evidence type="ECO:0000313" key="2">
    <source>
        <dbReference type="Proteomes" id="UP001457282"/>
    </source>
</evidence>
<accession>A0AAW1YPW7</accession>
<organism evidence="1 2">
    <name type="scientific">Rubus argutus</name>
    <name type="common">Southern blackberry</name>
    <dbReference type="NCBI Taxonomy" id="59490"/>
    <lineage>
        <taxon>Eukaryota</taxon>
        <taxon>Viridiplantae</taxon>
        <taxon>Streptophyta</taxon>
        <taxon>Embryophyta</taxon>
        <taxon>Tracheophyta</taxon>
        <taxon>Spermatophyta</taxon>
        <taxon>Magnoliopsida</taxon>
        <taxon>eudicotyledons</taxon>
        <taxon>Gunneridae</taxon>
        <taxon>Pentapetalae</taxon>
        <taxon>rosids</taxon>
        <taxon>fabids</taxon>
        <taxon>Rosales</taxon>
        <taxon>Rosaceae</taxon>
        <taxon>Rosoideae</taxon>
        <taxon>Rosoideae incertae sedis</taxon>
        <taxon>Rubus</taxon>
    </lineage>
</organism>
<dbReference type="Proteomes" id="UP001457282">
    <property type="component" value="Unassembled WGS sequence"/>
</dbReference>
<dbReference type="EMBL" id="JBEDUW010000001">
    <property type="protein sequence ID" value="KAK9950805.1"/>
    <property type="molecule type" value="Genomic_DNA"/>
</dbReference>
<proteinExistence type="predicted"/>
<comment type="caution">
    <text evidence="1">The sequence shown here is derived from an EMBL/GenBank/DDBJ whole genome shotgun (WGS) entry which is preliminary data.</text>
</comment>
<name>A0AAW1YPW7_RUBAR</name>